<organism evidence="3 4">
    <name type="scientific">Brevundimonas abyssalis TAR-001</name>
    <dbReference type="NCBI Taxonomy" id="1391729"/>
    <lineage>
        <taxon>Bacteria</taxon>
        <taxon>Pseudomonadati</taxon>
        <taxon>Pseudomonadota</taxon>
        <taxon>Alphaproteobacteria</taxon>
        <taxon>Caulobacterales</taxon>
        <taxon>Caulobacteraceae</taxon>
        <taxon>Brevundimonas</taxon>
    </lineage>
</organism>
<dbReference type="AlphaFoldDB" id="A0A8E0KMA3"/>
<dbReference type="RefSeq" id="WP_021697167.1">
    <property type="nucleotide sequence ID" value="NZ_BATC01000018.1"/>
</dbReference>
<sequence>MPTPNPLHPIQQPAGPLPTSDPPPVNLQDLFALKGGQRHSPERAGGLQSARLPFPLNILFMALDFAVVGFIVVFFLGLNERIPGLAGLGVDTAFAIFVPAVIGLTVLRWLLLRLTKAHADG</sequence>
<name>A0A8E0KMA3_9CAUL</name>
<feature type="transmembrane region" description="Helical" evidence="2">
    <location>
        <begin position="85"/>
        <end position="111"/>
    </location>
</feature>
<feature type="region of interest" description="Disordered" evidence="1">
    <location>
        <begin position="1"/>
        <end position="23"/>
    </location>
</feature>
<keyword evidence="2" id="KW-0472">Membrane</keyword>
<evidence type="ECO:0000313" key="3">
    <source>
        <dbReference type="EMBL" id="GAD59072.1"/>
    </source>
</evidence>
<dbReference type="Proteomes" id="UP000016569">
    <property type="component" value="Unassembled WGS sequence"/>
</dbReference>
<accession>A0A8E0KMA3</accession>
<reference evidence="4" key="1">
    <citation type="journal article" date="2013" name="Genome Announc.">
        <title>Draft Genome Sequence of the Dimorphic Prosthecate Bacterium Brevundimonas abyssalis TAR-001T.</title>
        <authorList>
            <person name="Tsubouchi T."/>
            <person name="Nishi S."/>
            <person name="Usui K."/>
            <person name="Shimane Y."/>
            <person name="Takaki Y."/>
            <person name="Maruyama T."/>
            <person name="Hatada Y."/>
        </authorList>
    </citation>
    <scope>NUCLEOTIDE SEQUENCE [LARGE SCALE GENOMIC DNA]</scope>
    <source>
        <strain evidence="4">TAR-001</strain>
    </source>
</reference>
<feature type="transmembrane region" description="Helical" evidence="2">
    <location>
        <begin position="58"/>
        <end position="78"/>
    </location>
</feature>
<keyword evidence="4" id="KW-1185">Reference proteome</keyword>
<evidence type="ECO:0000256" key="2">
    <source>
        <dbReference type="SAM" id="Phobius"/>
    </source>
</evidence>
<proteinExistence type="predicted"/>
<keyword evidence="2" id="KW-1133">Transmembrane helix</keyword>
<gene>
    <name evidence="3" type="ORF">MBEBAB_1322</name>
</gene>
<evidence type="ECO:0000256" key="1">
    <source>
        <dbReference type="SAM" id="MobiDB-lite"/>
    </source>
</evidence>
<comment type="caution">
    <text evidence="3">The sequence shown here is derived from an EMBL/GenBank/DDBJ whole genome shotgun (WGS) entry which is preliminary data.</text>
</comment>
<evidence type="ECO:0000313" key="4">
    <source>
        <dbReference type="Proteomes" id="UP000016569"/>
    </source>
</evidence>
<keyword evidence="2" id="KW-0812">Transmembrane</keyword>
<protein>
    <submittedName>
        <fullName evidence="3">Uncharacterized protein</fullName>
    </submittedName>
</protein>
<dbReference type="EMBL" id="BATC01000018">
    <property type="protein sequence ID" value="GAD59072.1"/>
    <property type="molecule type" value="Genomic_DNA"/>
</dbReference>